<name>A0A6J6GCR4_9ZZZZ</name>
<evidence type="ECO:0000313" key="7">
    <source>
        <dbReference type="EMBL" id="CAB4596864.1"/>
    </source>
</evidence>
<protein>
    <submittedName>
        <fullName evidence="7">Unannotated protein</fullName>
    </submittedName>
</protein>
<dbReference type="InterPro" id="IPR006963">
    <property type="entry name" value="Mopterin_OxRdtase_4Fe-4S_dom"/>
</dbReference>
<dbReference type="GO" id="GO:0043546">
    <property type="term" value="F:molybdopterin cofactor binding"/>
    <property type="evidence" value="ECO:0007669"/>
    <property type="project" value="InterPro"/>
</dbReference>
<dbReference type="Pfam" id="PF04879">
    <property type="entry name" value="Molybdop_Fe4S4"/>
    <property type="match status" value="1"/>
</dbReference>
<evidence type="ECO:0000256" key="4">
    <source>
        <dbReference type="ARBA" id="ARBA00023014"/>
    </source>
</evidence>
<feature type="region of interest" description="Disordered" evidence="5">
    <location>
        <begin position="1"/>
        <end position="24"/>
    </location>
</feature>
<gene>
    <name evidence="7" type="ORF">UFOPK1493_04059</name>
</gene>
<evidence type="ECO:0000256" key="3">
    <source>
        <dbReference type="ARBA" id="ARBA00023004"/>
    </source>
</evidence>
<dbReference type="InterPro" id="IPR006657">
    <property type="entry name" value="MoPterin_dinucl-bd_dom"/>
</dbReference>
<dbReference type="SMART" id="SM00926">
    <property type="entry name" value="Molybdop_Fe4S4"/>
    <property type="match status" value="1"/>
</dbReference>
<proteinExistence type="inferred from homology"/>
<feature type="domain" description="4Fe-4S Mo/W bis-MGD-type" evidence="6">
    <location>
        <begin position="27"/>
        <end position="88"/>
    </location>
</feature>
<dbReference type="Gene3D" id="2.20.25.90">
    <property type="entry name" value="ADC-like domains"/>
    <property type="match status" value="1"/>
</dbReference>
<dbReference type="Gene3D" id="3.40.228.10">
    <property type="entry name" value="Dimethylsulfoxide Reductase, domain 2"/>
    <property type="match status" value="1"/>
</dbReference>
<evidence type="ECO:0000259" key="6">
    <source>
        <dbReference type="PROSITE" id="PS51669"/>
    </source>
</evidence>
<dbReference type="GO" id="GO:0051536">
    <property type="term" value="F:iron-sulfur cluster binding"/>
    <property type="evidence" value="ECO:0007669"/>
    <property type="project" value="UniProtKB-KW"/>
</dbReference>
<organism evidence="7">
    <name type="scientific">freshwater metagenome</name>
    <dbReference type="NCBI Taxonomy" id="449393"/>
    <lineage>
        <taxon>unclassified sequences</taxon>
        <taxon>metagenomes</taxon>
        <taxon>ecological metagenomes</taxon>
    </lineage>
</organism>
<keyword evidence="4" id="KW-0411">Iron-sulfur</keyword>
<dbReference type="Gene3D" id="3.40.50.740">
    <property type="match status" value="1"/>
</dbReference>
<dbReference type="Gene3D" id="2.40.40.20">
    <property type="match status" value="1"/>
</dbReference>
<dbReference type="SUPFAM" id="SSF50692">
    <property type="entry name" value="ADC-like"/>
    <property type="match status" value="1"/>
</dbReference>
<dbReference type="Pfam" id="PF00384">
    <property type="entry name" value="Molybdopterin"/>
    <property type="match status" value="1"/>
</dbReference>
<dbReference type="PANTHER" id="PTHR43742:SF2">
    <property type="entry name" value="ASSIMILATORY NITRATE REDUCTASE CATALYTIC SUBUNIT"/>
    <property type="match status" value="1"/>
</dbReference>
<evidence type="ECO:0000256" key="5">
    <source>
        <dbReference type="SAM" id="MobiDB-lite"/>
    </source>
</evidence>
<dbReference type="EMBL" id="CAEZSR010000279">
    <property type="protein sequence ID" value="CAB4596864.1"/>
    <property type="molecule type" value="Genomic_DNA"/>
</dbReference>
<sequence length="775" mass="82388">MMSAMGAHRDIVPTSARGDTEHDTAGTRTAFRTCPLCEAGCGLAITVARDADGTERVTRIRGDLDDVFSRGFLCPKGSTLKQLHDDPDRLRRPLVKRDGVFVEVDWDEAWQAVAAGLGGVIERHGRASLAAYVGNPNAHNLAGMTHLRSLLHALGTRNVFSASTVDQMPRQVAAAYVFGGPVTVPVPDLDRTDHLVILGANPYASNGSLCTAPDFPGRIEAMRARGGRLVVVDPRRSRTAEEADEWVAIRPGTDALLLAAIVQVLAADGLVRVPAHVAPHVRGLDAVIEACSAFTPEAVAAATGVAPEVIRRVARDLAAAERAAVYGRIGTTTTEFGTTTSWLIDVVNLVAGNLDVVGGSMFPRPVASRPPKRATGPGFTVGRGHTRVRSLPEVMGEYPAAAMAEEITEPGEGRIRGLVTIAGNPVLSTPHSEQLDSALADLEFMVSVDIYLNETTRHADVVLPSPSALQKGHYDLLLLQFAVRNVANYSPPVLALDDGQPDEWEILAKLALIAQGQPATTDPAVLDDAVIAAMVASAVRDEQSPLHGRDAAEVLAELDRDGRRGPERMLDLMLQTGPFGAAFGAGPDGGASLDLLLDHPHGVDFGALEPRIPEVVQTPSGLVELDHPVLLADLVRLRSAVPDLTERDLVLVGRRDLRSNNSWMHNIEVLVKGRPRCTLHVHPDDAARLGLSDGARARVTSRVGAVEAPVEVTDAIRPGVVSLPHGWGHDHPDVRLRVARERAGVNSNVLSDHEALDPLSGTSVLNGIPVDVVAV</sequence>
<dbReference type="GO" id="GO:0046872">
    <property type="term" value="F:metal ion binding"/>
    <property type="evidence" value="ECO:0007669"/>
    <property type="project" value="UniProtKB-KW"/>
</dbReference>
<dbReference type="PROSITE" id="PS51669">
    <property type="entry name" value="4FE4S_MOW_BIS_MGD"/>
    <property type="match status" value="1"/>
</dbReference>
<keyword evidence="3" id="KW-0408">Iron</keyword>
<evidence type="ECO:0000256" key="1">
    <source>
        <dbReference type="ARBA" id="ARBA00010312"/>
    </source>
</evidence>
<dbReference type="Pfam" id="PF01568">
    <property type="entry name" value="Molydop_binding"/>
    <property type="match status" value="1"/>
</dbReference>
<dbReference type="InterPro" id="IPR006656">
    <property type="entry name" value="Mopterin_OxRdtase"/>
</dbReference>
<dbReference type="InterPro" id="IPR009010">
    <property type="entry name" value="Asp_de-COase-like_dom_sf"/>
</dbReference>
<evidence type="ECO:0000256" key="2">
    <source>
        <dbReference type="ARBA" id="ARBA00022723"/>
    </source>
</evidence>
<reference evidence="7" key="1">
    <citation type="submission" date="2020-05" db="EMBL/GenBank/DDBJ databases">
        <authorList>
            <person name="Chiriac C."/>
            <person name="Salcher M."/>
            <person name="Ghai R."/>
            <person name="Kavagutti S V."/>
        </authorList>
    </citation>
    <scope>NUCLEOTIDE SEQUENCE</scope>
</reference>
<comment type="similarity">
    <text evidence="1">Belongs to the prokaryotic molybdopterin-containing oxidoreductase family.</text>
</comment>
<dbReference type="SUPFAM" id="SSF53706">
    <property type="entry name" value="Formate dehydrogenase/DMSO reductase, domains 1-3"/>
    <property type="match status" value="1"/>
</dbReference>
<dbReference type="PANTHER" id="PTHR43742">
    <property type="entry name" value="TRIMETHYLAMINE-N-OXIDE REDUCTASE"/>
    <property type="match status" value="1"/>
</dbReference>
<dbReference type="AlphaFoldDB" id="A0A6J6GCR4"/>
<dbReference type="InterPro" id="IPR050612">
    <property type="entry name" value="Prok_Mopterin_Oxidored"/>
</dbReference>
<accession>A0A6J6GCR4</accession>
<dbReference type="GO" id="GO:0016491">
    <property type="term" value="F:oxidoreductase activity"/>
    <property type="evidence" value="ECO:0007669"/>
    <property type="project" value="InterPro"/>
</dbReference>
<keyword evidence="2" id="KW-0479">Metal-binding</keyword>